<evidence type="ECO:0000256" key="1">
    <source>
        <dbReference type="SAM" id="MobiDB-lite"/>
    </source>
</evidence>
<dbReference type="EMBL" id="BMML01000028">
    <property type="protein sequence ID" value="GGN38445.1"/>
    <property type="molecule type" value="Genomic_DNA"/>
</dbReference>
<gene>
    <name evidence="2" type="ORF">GCM10011578_083860</name>
</gene>
<feature type="compositionally biased region" description="Basic and acidic residues" evidence="1">
    <location>
        <begin position="32"/>
        <end position="42"/>
    </location>
</feature>
<feature type="region of interest" description="Disordered" evidence="1">
    <location>
        <begin position="1"/>
        <end position="90"/>
    </location>
</feature>
<reference evidence="2" key="2">
    <citation type="submission" date="2020-09" db="EMBL/GenBank/DDBJ databases">
        <authorList>
            <person name="Sun Q."/>
            <person name="Zhou Y."/>
        </authorList>
    </citation>
    <scope>NUCLEOTIDE SEQUENCE</scope>
    <source>
        <strain evidence="2">CGMCC 4.7110</strain>
    </source>
</reference>
<sequence>MRQHAVPVEVQPPHFARDRSVTQGPLVVVGEEPQHQRARGDPGDGEAEETEEAEEAREVGWAAEPQESNSRGERDAREREERAAIHQRRA</sequence>
<name>A0A917XM48_9ACTN</name>
<feature type="compositionally biased region" description="Basic and acidic residues" evidence="1">
    <location>
        <begin position="70"/>
        <end position="84"/>
    </location>
</feature>
<accession>A0A917XM48</accession>
<protein>
    <submittedName>
        <fullName evidence="2">Uncharacterized protein</fullName>
    </submittedName>
</protein>
<comment type="caution">
    <text evidence="2">The sequence shown here is derived from an EMBL/GenBank/DDBJ whole genome shotgun (WGS) entry which is preliminary data.</text>
</comment>
<reference evidence="2" key="1">
    <citation type="journal article" date="2014" name="Int. J. Syst. Evol. Microbiol.">
        <title>Complete genome sequence of Corynebacterium casei LMG S-19264T (=DSM 44701T), isolated from a smear-ripened cheese.</title>
        <authorList>
            <consortium name="US DOE Joint Genome Institute (JGI-PGF)"/>
            <person name="Walter F."/>
            <person name="Albersmeier A."/>
            <person name="Kalinowski J."/>
            <person name="Ruckert C."/>
        </authorList>
    </citation>
    <scope>NUCLEOTIDE SEQUENCE</scope>
    <source>
        <strain evidence="2">CGMCC 4.7110</strain>
    </source>
</reference>
<feature type="compositionally biased region" description="Acidic residues" evidence="1">
    <location>
        <begin position="43"/>
        <end position="55"/>
    </location>
</feature>
<dbReference type="Proteomes" id="UP000653411">
    <property type="component" value="Unassembled WGS sequence"/>
</dbReference>
<proteinExistence type="predicted"/>
<organism evidence="2 3">
    <name type="scientific">Streptomyces fuscichromogenes</name>
    <dbReference type="NCBI Taxonomy" id="1324013"/>
    <lineage>
        <taxon>Bacteria</taxon>
        <taxon>Bacillati</taxon>
        <taxon>Actinomycetota</taxon>
        <taxon>Actinomycetes</taxon>
        <taxon>Kitasatosporales</taxon>
        <taxon>Streptomycetaceae</taxon>
        <taxon>Streptomyces</taxon>
    </lineage>
</organism>
<keyword evidence="3" id="KW-1185">Reference proteome</keyword>
<evidence type="ECO:0000313" key="3">
    <source>
        <dbReference type="Proteomes" id="UP000653411"/>
    </source>
</evidence>
<dbReference type="AlphaFoldDB" id="A0A917XM48"/>
<evidence type="ECO:0000313" key="2">
    <source>
        <dbReference type="EMBL" id="GGN38445.1"/>
    </source>
</evidence>